<feature type="domain" description="CBF1-interacting co-repressor CIR N-terminal" evidence="9">
    <location>
        <begin position="10"/>
        <end position="46"/>
    </location>
</feature>
<sequence length="431" mass="50590">MGGDLNLKKSWHPVLMSNQRKVWEEEKKALQERKRIDQMMKERAEEKQIQELQEMQEAAGGAKRLNRVQWMYDGPSAGQAAPEEMESYLLGKRRIDTLLKDSVTKHLEKAASEESFMALQHANTMRDTASKIRDDPMLAIKRQENEALEALMKDPVKRKALLKAVGQEDTKENGVHRHKEHRHRRDRSRDRDERRHTDRQRDRDDHGRDMDRRRDRDDRKQRDRYRDRDDDRRSKRDRSRSPHRNSGKHSRRKSSPYERRQRSRSLDYPRRRSLPRSISPRRDKRNRQHSRHRSSSTEDRARDTSTRRSRSPSIPRVRKNSPSRGQTSQTKNQNGSGRTTSTPNSSEDQRARKLAAMQEAAADLDQDRENRLKMLAEQESVEKQAEDAARSKTSKHGGKGSFLSGINRRVGELGVCERISRGRVGYEKDID</sequence>
<dbReference type="Pfam" id="PF10197">
    <property type="entry name" value="Cir_N"/>
    <property type="match status" value="1"/>
</dbReference>
<dbReference type="InterPro" id="IPR051376">
    <property type="entry name" value="CWC25_splicing_factor"/>
</dbReference>
<keyword evidence="11" id="KW-1185">Reference proteome</keyword>
<feature type="compositionally biased region" description="Basic and acidic residues" evidence="8">
    <location>
        <begin position="365"/>
        <end position="390"/>
    </location>
</feature>
<keyword evidence="3" id="KW-0507">mRNA processing</keyword>
<keyword evidence="4" id="KW-0747">Spliceosome</keyword>
<dbReference type="Pfam" id="PF12542">
    <property type="entry name" value="CWC25"/>
    <property type="match status" value="1"/>
</dbReference>
<feature type="compositionally biased region" description="Basic residues" evidence="8">
    <location>
        <begin position="282"/>
        <end position="294"/>
    </location>
</feature>
<evidence type="ECO:0000259" key="9">
    <source>
        <dbReference type="SMART" id="SM01083"/>
    </source>
</evidence>
<evidence type="ECO:0000256" key="6">
    <source>
        <dbReference type="ARBA" id="ARBA00023187"/>
    </source>
</evidence>
<dbReference type="InterPro" id="IPR022209">
    <property type="entry name" value="CWC25"/>
</dbReference>
<accession>A0A8H3FP60</accession>
<gene>
    <name evidence="10" type="ORF">GOMPHAMPRED_005186</name>
</gene>
<dbReference type="PANTHER" id="PTHR16196">
    <property type="entry name" value="CELL CYCLE CONTROL PROTEIN CWF25"/>
    <property type="match status" value="1"/>
</dbReference>
<comment type="subcellular location">
    <subcellularLocation>
        <location evidence="1">Nucleus</location>
    </subcellularLocation>
</comment>
<evidence type="ECO:0000256" key="5">
    <source>
        <dbReference type="ARBA" id="ARBA00023054"/>
    </source>
</evidence>
<dbReference type="GO" id="GO:0005684">
    <property type="term" value="C:U2-type spliceosomal complex"/>
    <property type="evidence" value="ECO:0007669"/>
    <property type="project" value="TreeGrafter"/>
</dbReference>
<evidence type="ECO:0000256" key="2">
    <source>
        <dbReference type="ARBA" id="ARBA00006695"/>
    </source>
</evidence>
<feature type="compositionally biased region" description="Basic residues" evidence="8">
    <location>
        <begin position="176"/>
        <end position="186"/>
    </location>
</feature>
<feature type="compositionally biased region" description="Basic and acidic residues" evidence="8">
    <location>
        <begin position="166"/>
        <end position="175"/>
    </location>
</feature>
<dbReference type="AlphaFoldDB" id="A0A8H3FP60"/>
<organism evidence="10 11">
    <name type="scientific">Gomphillus americanus</name>
    <dbReference type="NCBI Taxonomy" id="1940652"/>
    <lineage>
        <taxon>Eukaryota</taxon>
        <taxon>Fungi</taxon>
        <taxon>Dikarya</taxon>
        <taxon>Ascomycota</taxon>
        <taxon>Pezizomycotina</taxon>
        <taxon>Lecanoromycetes</taxon>
        <taxon>OSLEUM clade</taxon>
        <taxon>Ostropomycetidae</taxon>
        <taxon>Ostropales</taxon>
        <taxon>Graphidaceae</taxon>
        <taxon>Gomphilloideae</taxon>
        <taxon>Gomphillus</taxon>
    </lineage>
</organism>
<keyword evidence="6" id="KW-0508">mRNA splicing</keyword>
<evidence type="ECO:0000256" key="7">
    <source>
        <dbReference type="ARBA" id="ARBA00023242"/>
    </source>
</evidence>
<dbReference type="GO" id="GO:0000398">
    <property type="term" value="P:mRNA splicing, via spliceosome"/>
    <property type="evidence" value="ECO:0007669"/>
    <property type="project" value="TreeGrafter"/>
</dbReference>
<feature type="compositionally biased region" description="Basic and acidic residues" evidence="8">
    <location>
        <begin position="187"/>
        <end position="234"/>
    </location>
</feature>
<evidence type="ECO:0000256" key="1">
    <source>
        <dbReference type="ARBA" id="ARBA00004123"/>
    </source>
</evidence>
<evidence type="ECO:0000313" key="10">
    <source>
        <dbReference type="EMBL" id="CAF9928632.1"/>
    </source>
</evidence>
<evidence type="ECO:0000256" key="3">
    <source>
        <dbReference type="ARBA" id="ARBA00022664"/>
    </source>
</evidence>
<feature type="region of interest" description="Disordered" evidence="8">
    <location>
        <begin position="162"/>
        <end position="405"/>
    </location>
</feature>
<protein>
    <recommendedName>
        <fullName evidence="9">CBF1-interacting co-repressor CIR N-terminal domain-containing protein</fullName>
    </recommendedName>
</protein>
<feature type="compositionally biased region" description="Basic and acidic residues" evidence="8">
    <location>
        <begin position="255"/>
        <end position="270"/>
    </location>
</feature>
<name>A0A8H3FP60_9LECA</name>
<feature type="compositionally biased region" description="Polar residues" evidence="8">
    <location>
        <begin position="322"/>
        <end position="346"/>
    </location>
</feature>
<dbReference type="OrthoDB" id="21123at2759"/>
<dbReference type="PANTHER" id="PTHR16196:SF0">
    <property type="entry name" value="PRE-MRNA-SPLICING FACTOR CWC25 HOMOLOG"/>
    <property type="match status" value="1"/>
</dbReference>
<dbReference type="SMART" id="SM01083">
    <property type="entry name" value="Cir_N"/>
    <property type="match status" value="1"/>
</dbReference>
<dbReference type="InterPro" id="IPR019339">
    <property type="entry name" value="CIR_N_dom"/>
</dbReference>
<feature type="compositionally biased region" description="Basic and acidic residues" evidence="8">
    <location>
        <begin position="295"/>
        <end position="306"/>
    </location>
</feature>
<keyword evidence="5" id="KW-0175">Coiled coil</keyword>
<evidence type="ECO:0000256" key="8">
    <source>
        <dbReference type="SAM" id="MobiDB-lite"/>
    </source>
</evidence>
<comment type="similarity">
    <text evidence="2">Belongs to the CWC25 family.</text>
</comment>
<feature type="compositionally biased region" description="Basic residues" evidence="8">
    <location>
        <begin position="235"/>
        <end position="254"/>
    </location>
</feature>
<dbReference type="Proteomes" id="UP000664169">
    <property type="component" value="Unassembled WGS sequence"/>
</dbReference>
<evidence type="ECO:0000313" key="11">
    <source>
        <dbReference type="Proteomes" id="UP000664169"/>
    </source>
</evidence>
<dbReference type="EMBL" id="CAJPDQ010000030">
    <property type="protein sequence ID" value="CAF9928632.1"/>
    <property type="molecule type" value="Genomic_DNA"/>
</dbReference>
<proteinExistence type="inferred from homology"/>
<evidence type="ECO:0000256" key="4">
    <source>
        <dbReference type="ARBA" id="ARBA00022728"/>
    </source>
</evidence>
<keyword evidence="7" id="KW-0539">Nucleus</keyword>
<reference evidence="10" key="1">
    <citation type="submission" date="2021-03" db="EMBL/GenBank/DDBJ databases">
        <authorList>
            <person name="Tagirdzhanova G."/>
        </authorList>
    </citation>
    <scope>NUCLEOTIDE SEQUENCE</scope>
</reference>
<comment type="caution">
    <text evidence="10">The sequence shown here is derived from an EMBL/GenBank/DDBJ whole genome shotgun (WGS) entry which is preliminary data.</text>
</comment>